<dbReference type="EMBL" id="NGJZ01000001">
    <property type="protein sequence ID" value="RSU08472.1"/>
    <property type="molecule type" value="Genomic_DNA"/>
</dbReference>
<protein>
    <submittedName>
        <fullName evidence="1">Phage regulatory protein</fullName>
    </submittedName>
</protein>
<dbReference type="OrthoDB" id="9812611at2"/>
<dbReference type="RefSeq" id="WP_126823099.1">
    <property type="nucleotide sequence ID" value="NZ_JBHLWU010000001.1"/>
</dbReference>
<proteinExistence type="predicted"/>
<sequence>MNLVIMKNQQAVTSSLQVAETFNKNHRDVLAAIDDLKEGVAENYADLFYEDIYTHPQNKQTYRQIIMNRDGFTLLAMGFTGKQALQFKLKYIEAFNKMETHIKQQLDTSKLSPELQFMNSVVQSLAKQEQETKRIETKVNNISDIVALNVTDWRKDCQKLIRHMAKNQGGFSAYKEINSEIYEESERRAGANLKQRLTNKRRRMADEGASKSKRDKLNKLDVIADDKRLLEIYVAVVKDFAIKYGVNLDEIA</sequence>
<comment type="caution">
    <text evidence="1">The sequence shown here is derived from an EMBL/GenBank/DDBJ whole genome shotgun (WGS) entry which is preliminary data.</text>
</comment>
<dbReference type="InterPro" id="IPR014054">
    <property type="entry name" value="Phage_regulatory_Rha"/>
</dbReference>
<dbReference type="AlphaFoldDB" id="A0A430AK22"/>
<evidence type="ECO:0000313" key="1">
    <source>
        <dbReference type="EMBL" id="RSU08472.1"/>
    </source>
</evidence>
<gene>
    <name evidence="1" type="ORF">CBF30_04325</name>
</gene>
<name>A0A430AK22_9ENTE</name>
<dbReference type="NCBIfam" id="TIGR02681">
    <property type="entry name" value="phage_pRha"/>
    <property type="match status" value="1"/>
</dbReference>
<keyword evidence="2" id="KW-1185">Reference proteome</keyword>
<dbReference type="Proteomes" id="UP000288669">
    <property type="component" value="Unassembled WGS sequence"/>
</dbReference>
<dbReference type="Pfam" id="PF09669">
    <property type="entry name" value="Phage_pRha"/>
    <property type="match status" value="1"/>
</dbReference>
<accession>A0A430AK22</accession>
<evidence type="ECO:0000313" key="2">
    <source>
        <dbReference type="Proteomes" id="UP000288669"/>
    </source>
</evidence>
<organism evidence="1 2">
    <name type="scientific">Vagococcus entomophilus</name>
    <dbReference type="NCBI Taxonomy" id="1160095"/>
    <lineage>
        <taxon>Bacteria</taxon>
        <taxon>Bacillati</taxon>
        <taxon>Bacillota</taxon>
        <taxon>Bacilli</taxon>
        <taxon>Lactobacillales</taxon>
        <taxon>Enterococcaceae</taxon>
        <taxon>Vagococcus</taxon>
    </lineage>
</organism>
<reference evidence="1 2" key="1">
    <citation type="submission" date="2017-05" db="EMBL/GenBank/DDBJ databases">
        <title>Vagococcus spp. assemblies.</title>
        <authorList>
            <person name="Gulvik C.A."/>
        </authorList>
    </citation>
    <scope>NUCLEOTIDE SEQUENCE [LARGE SCALE GENOMIC DNA]</scope>
    <source>
        <strain evidence="1 2">DSM 24756</strain>
    </source>
</reference>